<dbReference type="GO" id="GO:0050660">
    <property type="term" value="F:flavin adenine dinucleotide binding"/>
    <property type="evidence" value="ECO:0007669"/>
    <property type="project" value="TreeGrafter"/>
</dbReference>
<organism evidence="9 10">
    <name type="scientific">Phanerochaete sordida</name>
    <dbReference type="NCBI Taxonomy" id="48140"/>
    <lineage>
        <taxon>Eukaryota</taxon>
        <taxon>Fungi</taxon>
        <taxon>Dikarya</taxon>
        <taxon>Basidiomycota</taxon>
        <taxon>Agaricomycotina</taxon>
        <taxon>Agaricomycetes</taxon>
        <taxon>Polyporales</taxon>
        <taxon>Phanerochaetaceae</taxon>
        <taxon>Phanerochaete</taxon>
    </lineage>
</organism>
<dbReference type="NCBIfam" id="NF006203">
    <property type="entry name" value="PRK08327.1"/>
    <property type="match status" value="1"/>
</dbReference>
<dbReference type="InterPro" id="IPR011766">
    <property type="entry name" value="TPP_enzyme_TPP-bd"/>
</dbReference>
<feature type="domain" description="Thiamine pyrophosphate enzyme N-terminal TPP-binding" evidence="8">
    <location>
        <begin position="3"/>
        <end position="123"/>
    </location>
</feature>
<evidence type="ECO:0000256" key="2">
    <source>
        <dbReference type="ARBA" id="ARBA00007812"/>
    </source>
</evidence>
<dbReference type="Gene3D" id="3.40.50.1220">
    <property type="entry name" value="TPP-binding domain"/>
    <property type="match status" value="1"/>
</dbReference>
<keyword evidence="4" id="KW-0496">Mitochondrion</keyword>
<reference evidence="9 10" key="1">
    <citation type="submission" date="2021-08" db="EMBL/GenBank/DDBJ databases">
        <title>Draft Genome Sequence of Phanerochaete sordida strain YK-624.</title>
        <authorList>
            <person name="Mori T."/>
            <person name="Dohra H."/>
            <person name="Suzuki T."/>
            <person name="Kawagishi H."/>
            <person name="Hirai H."/>
        </authorList>
    </citation>
    <scope>NUCLEOTIDE SEQUENCE [LARGE SCALE GENOMIC DNA]</scope>
    <source>
        <strain evidence="9 10">YK-624</strain>
    </source>
</reference>
<dbReference type="Gene3D" id="3.40.50.970">
    <property type="match status" value="2"/>
</dbReference>
<comment type="similarity">
    <text evidence="2 5">Belongs to the TPP enzyme family.</text>
</comment>
<dbReference type="GO" id="GO:0005948">
    <property type="term" value="C:acetolactate synthase complex"/>
    <property type="evidence" value="ECO:0007669"/>
    <property type="project" value="TreeGrafter"/>
</dbReference>
<dbReference type="InterPro" id="IPR012000">
    <property type="entry name" value="Thiamin_PyroP_enz_cen_dom"/>
</dbReference>
<gene>
    <name evidence="9" type="ORF">PsYK624_086680</name>
</gene>
<dbReference type="AlphaFoldDB" id="A0A9P3LFD5"/>
<dbReference type="GO" id="GO:0009097">
    <property type="term" value="P:isoleucine biosynthetic process"/>
    <property type="evidence" value="ECO:0007669"/>
    <property type="project" value="TreeGrafter"/>
</dbReference>
<dbReference type="GO" id="GO:0003984">
    <property type="term" value="F:acetolactate synthase activity"/>
    <property type="evidence" value="ECO:0007669"/>
    <property type="project" value="TreeGrafter"/>
</dbReference>
<evidence type="ECO:0000259" key="7">
    <source>
        <dbReference type="Pfam" id="PF02775"/>
    </source>
</evidence>
<proteinExistence type="inferred from homology"/>
<dbReference type="PANTHER" id="PTHR18968:SF164">
    <property type="entry name" value="PYRUVATE DECARBOXYLASE"/>
    <property type="match status" value="1"/>
</dbReference>
<evidence type="ECO:0000256" key="3">
    <source>
        <dbReference type="ARBA" id="ARBA00023052"/>
    </source>
</evidence>
<dbReference type="InterPro" id="IPR029035">
    <property type="entry name" value="DHS-like_NAD/FAD-binding_dom"/>
</dbReference>
<keyword evidence="10" id="KW-1185">Reference proteome</keyword>
<evidence type="ECO:0000313" key="9">
    <source>
        <dbReference type="EMBL" id="GJE92514.1"/>
    </source>
</evidence>
<dbReference type="InterPro" id="IPR045229">
    <property type="entry name" value="TPP_enz"/>
</dbReference>
<dbReference type="GO" id="GO:0005739">
    <property type="term" value="C:mitochondrion"/>
    <property type="evidence" value="ECO:0007669"/>
    <property type="project" value="UniProtKB-SubCell"/>
</dbReference>
<dbReference type="GO" id="GO:0030976">
    <property type="term" value="F:thiamine pyrophosphate binding"/>
    <property type="evidence" value="ECO:0007669"/>
    <property type="project" value="InterPro"/>
</dbReference>
<evidence type="ECO:0000256" key="1">
    <source>
        <dbReference type="ARBA" id="ARBA00004173"/>
    </source>
</evidence>
<feature type="domain" description="Thiamine pyrophosphate enzyme TPP-binding" evidence="7">
    <location>
        <begin position="433"/>
        <end position="587"/>
    </location>
</feature>
<feature type="domain" description="Thiamine pyrophosphate enzyme central" evidence="6">
    <location>
        <begin position="214"/>
        <end position="346"/>
    </location>
</feature>
<dbReference type="Proteomes" id="UP000703269">
    <property type="component" value="Unassembled WGS sequence"/>
</dbReference>
<dbReference type="Pfam" id="PF00205">
    <property type="entry name" value="TPP_enzyme_M"/>
    <property type="match status" value="1"/>
</dbReference>
<dbReference type="EMBL" id="BPQB01000027">
    <property type="protein sequence ID" value="GJE92514.1"/>
    <property type="molecule type" value="Genomic_DNA"/>
</dbReference>
<dbReference type="GO" id="GO:0009099">
    <property type="term" value="P:L-valine biosynthetic process"/>
    <property type="evidence" value="ECO:0007669"/>
    <property type="project" value="TreeGrafter"/>
</dbReference>
<evidence type="ECO:0000256" key="4">
    <source>
        <dbReference type="ARBA" id="ARBA00023128"/>
    </source>
</evidence>
<evidence type="ECO:0000259" key="6">
    <source>
        <dbReference type="Pfam" id="PF00205"/>
    </source>
</evidence>
<dbReference type="SUPFAM" id="SSF52467">
    <property type="entry name" value="DHS-like NAD/FAD-binding domain"/>
    <property type="match status" value="1"/>
</dbReference>
<dbReference type="GO" id="GO:0000287">
    <property type="term" value="F:magnesium ion binding"/>
    <property type="evidence" value="ECO:0007669"/>
    <property type="project" value="InterPro"/>
</dbReference>
<protein>
    <submittedName>
        <fullName evidence="9">Thiamine diphosphate-binding protein</fullName>
    </submittedName>
</protein>
<comment type="subcellular location">
    <subcellularLocation>
        <location evidence="1">Mitochondrion</location>
    </subcellularLocation>
</comment>
<dbReference type="InterPro" id="IPR012001">
    <property type="entry name" value="Thiamin_PyroP_enz_TPP-bd_dom"/>
</dbReference>
<dbReference type="CDD" id="cd07035">
    <property type="entry name" value="TPP_PYR_POX_like"/>
    <property type="match status" value="1"/>
</dbReference>
<evidence type="ECO:0000313" key="10">
    <source>
        <dbReference type="Proteomes" id="UP000703269"/>
    </source>
</evidence>
<dbReference type="PANTHER" id="PTHR18968">
    <property type="entry name" value="THIAMINE PYROPHOSPHATE ENZYMES"/>
    <property type="match status" value="1"/>
</dbReference>
<evidence type="ECO:0000256" key="5">
    <source>
        <dbReference type="RuleBase" id="RU362132"/>
    </source>
</evidence>
<dbReference type="OrthoDB" id="2867507at2759"/>
<comment type="caution">
    <text evidence="9">The sequence shown here is derived from an EMBL/GenBank/DDBJ whole genome shotgun (WGS) entry which is preliminary data.</text>
</comment>
<evidence type="ECO:0000259" key="8">
    <source>
        <dbReference type="Pfam" id="PF02776"/>
    </source>
</evidence>
<dbReference type="SUPFAM" id="SSF52518">
    <property type="entry name" value="Thiamin diphosphate-binding fold (THDP-binding)"/>
    <property type="match status" value="2"/>
</dbReference>
<keyword evidence="3 5" id="KW-0786">Thiamine pyrophosphate</keyword>
<sequence>MLTTASVFLDTLRKAGVTHAFVNWGNDHPAFLEELERQRVEAGETALEIVTSPNEMVALSAAQGFAQVTGVPALVIVHVDCGTQALAGAVHNVDRGRTPVLIFAGMAPFSGQGELKGSKNEWPMWPQDVPDQAAIVRQYMRHCTQIMSGKNVSKTLLRALQFAMSEPKGPVYISARREALEEELDPQAAQVTNAVDIKKWPAIYPTAVPQDAVDTITDALLSAKFPLILAGHTGRDTSTVEPLTQLADKLGIALFMAGSSAVSVPYSHPHFLGISFGGKNALLDEADVIVVLDADVPWIDAKGNAPRPGAKVFVVDPDPLKQTYGWSHVDADIICRADVGVALRQLLAAADAAAARIDTAAVAARSRALAARHEELIAGFVRAEATLRDPAVAEPPFVLGALRTAVAAHTPSHGAQTLWLNEGISNYPGVFDHIRPSVPGSMIASGGSSLGWALGAAVGTGLGAKGKHDLTVAVVGDGTFLFGVPSTAYWMARRYKTPYLTVIINNGGWASPKASLLGIYPNGLGSQAPGSRLSVGFGPDMPDYSQIAAAAGGAWGRRVSDPAEFEQVFKEAIRVVLEEKRCAVVDCIVRSIEVVS</sequence>
<accession>A0A9P3LFD5</accession>
<dbReference type="InterPro" id="IPR029061">
    <property type="entry name" value="THDP-binding"/>
</dbReference>
<dbReference type="Pfam" id="PF02776">
    <property type="entry name" value="TPP_enzyme_N"/>
    <property type="match status" value="1"/>
</dbReference>
<dbReference type="Pfam" id="PF02775">
    <property type="entry name" value="TPP_enzyme_C"/>
    <property type="match status" value="1"/>
</dbReference>
<name>A0A9P3LFD5_9APHY</name>